<dbReference type="GO" id="GO:0019843">
    <property type="term" value="F:rRNA binding"/>
    <property type="evidence" value="ECO:0007669"/>
    <property type="project" value="UniProtKB-UniRule"/>
</dbReference>
<gene>
    <name evidence="6" type="primary">rplW</name>
    <name evidence="7" type="ORF">DFQ59_106201</name>
</gene>
<evidence type="ECO:0000313" key="7">
    <source>
        <dbReference type="EMBL" id="RCX29965.1"/>
    </source>
</evidence>
<dbReference type="FunFam" id="3.30.70.330:FF:000001">
    <property type="entry name" value="50S ribosomal protein L23"/>
    <property type="match status" value="1"/>
</dbReference>
<keyword evidence="3 6" id="KW-0694">RNA-binding</keyword>
<dbReference type="SUPFAM" id="SSF54189">
    <property type="entry name" value="Ribosomal proteins S24e, L23 and L15e"/>
    <property type="match status" value="1"/>
</dbReference>
<evidence type="ECO:0000256" key="1">
    <source>
        <dbReference type="ARBA" id="ARBA00006700"/>
    </source>
</evidence>
<dbReference type="NCBIfam" id="NF004358">
    <property type="entry name" value="PRK05738.1-1"/>
    <property type="match status" value="1"/>
</dbReference>
<dbReference type="RefSeq" id="WP_114280168.1">
    <property type="nucleotide sequence ID" value="NZ_QPJY01000006.1"/>
</dbReference>
<dbReference type="OrthoDB" id="9793353at2"/>
<dbReference type="GO" id="GO:0005840">
    <property type="term" value="C:ribosome"/>
    <property type="evidence" value="ECO:0007669"/>
    <property type="project" value="UniProtKB-KW"/>
</dbReference>
<evidence type="ECO:0000256" key="5">
    <source>
        <dbReference type="ARBA" id="ARBA00023274"/>
    </source>
</evidence>
<comment type="subunit">
    <text evidence="6">Part of the 50S ribosomal subunit. Contacts protein L29, and trigger factor when it is bound to the ribosome.</text>
</comment>
<proteinExistence type="inferred from homology"/>
<dbReference type="Proteomes" id="UP000252707">
    <property type="component" value="Unassembled WGS sequence"/>
</dbReference>
<dbReference type="GO" id="GO:0006412">
    <property type="term" value="P:translation"/>
    <property type="evidence" value="ECO:0007669"/>
    <property type="project" value="UniProtKB-UniRule"/>
</dbReference>
<dbReference type="GO" id="GO:1990904">
    <property type="term" value="C:ribonucleoprotein complex"/>
    <property type="evidence" value="ECO:0007669"/>
    <property type="project" value="UniProtKB-KW"/>
</dbReference>
<dbReference type="EMBL" id="QPJY01000006">
    <property type="protein sequence ID" value="RCX29965.1"/>
    <property type="molecule type" value="Genomic_DNA"/>
</dbReference>
<evidence type="ECO:0000256" key="4">
    <source>
        <dbReference type="ARBA" id="ARBA00022980"/>
    </source>
</evidence>
<dbReference type="NCBIfam" id="NF004359">
    <property type="entry name" value="PRK05738.1-3"/>
    <property type="match status" value="1"/>
</dbReference>
<name>A0A369CA16_9GAMM</name>
<dbReference type="InterPro" id="IPR012678">
    <property type="entry name" value="Ribosomal_uL23/eL15/eS24_sf"/>
</dbReference>
<dbReference type="HAMAP" id="MF_01369_B">
    <property type="entry name" value="Ribosomal_uL23_B"/>
    <property type="match status" value="1"/>
</dbReference>
<sequence>MNQERLMKVLLAPHVSEKSAMAAERDRQFVFRVVSDATKPEVKAAVEKLFSVEVECVQVTNVKGKTKRFGQRQGRRSGWKKAYVSLKPGFDIDFVGSE</sequence>
<dbReference type="NCBIfam" id="NF004363">
    <property type="entry name" value="PRK05738.2-4"/>
    <property type="match status" value="1"/>
</dbReference>
<dbReference type="AlphaFoldDB" id="A0A369CA16"/>
<keyword evidence="4 6" id="KW-0689">Ribosomal protein</keyword>
<dbReference type="InterPro" id="IPR012677">
    <property type="entry name" value="Nucleotide-bd_a/b_plait_sf"/>
</dbReference>
<organism evidence="7 8">
    <name type="scientific">Thioalbus denitrificans</name>
    <dbReference type="NCBI Taxonomy" id="547122"/>
    <lineage>
        <taxon>Bacteria</taxon>
        <taxon>Pseudomonadati</taxon>
        <taxon>Pseudomonadota</taxon>
        <taxon>Gammaproteobacteria</taxon>
        <taxon>Chromatiales</taxon>
        <taxon>Ectothiorhodospiraceae</taxon>
        <taxon>Thioalbus</taxon>
    </lineage>
</organism>
<dbReference type="GO" id="GO:0003735">
    <property type="term" value="F:structural constituent of ribosome"/>
    <property type="evidence" value="ECO:0007669"/>
    <property type="project" value="InterPro"/>
</dbReference>
<evidence type="ECO:0000256" key="6">
    <source>
        <dbReference type="HAMAP-Rule" id="MF_01369"/>
    </source>
</evidence>
<dbReference type="Gene3D" id="3.30.70.330">
    <property type="match status" value="1"/>
</dbReference>
<keyword evidence="2 6" id="KW-0699">rRNA-binding</keyword>
<evidence type="ECO:0000256" key="3">
    <source>
        <dbReference type="ARBA" id="ARBA00022884"/>
    </source>
</evidence>
<dbReference type="InterPro" id="IPR013025">
    <property type="entry name" value="Ribosomal_uL23-like"/>
</dbReference>
<protein>
    <recommendedName>
        <fullName evidence="6">Large ribosomal subunit protein uL23</fullName>
    </recommendedName>
</protein>
<accession>A0A369CA16</accession>
<comment type="function">
    <text evidence="6">One of the early assembly proteins it binds 23S rRNA. One of the proteins that surrounds the polypeptide exit tunnel on the outside of the ribosome. Forms the main docking site for trigger factor binding to the ribosome.</text>
</comment>
<keyword evidence="8" id="KW-1185">Reference proteome</keyword>
<evidence type="ECO:0000256" key="2">
    <source>
        <dbReference type="ARBA" id="ARBA00022730"/>
    </source>
</evidence>
<reference evidence="7 8" key="1">
    <citation type="submission" date="2018-07" db="EMBL/GenBank/DDBJ databases">
        <title>Genomic Encyclopedia of Type Strains, Phase IV (KMG-IV): sequencing the most valuable type-strain genomes for metagenomic binning, comparative biology and taxonomic classification.</title>
        <authorList>
            <person name="Goeker M."/>
        </authorList>
    </citation>
    <scope>NUCLEOTIDE SEQUENCE [LARGE SCALE GENOMIC DNA]</scope>
    <source>
        <strain evidence="7 8">DSM 26407</strain>
    </source>
</reference>
<comment type="caution">
    <text evidence="7">The sequence shown here is derived from an EMBL/GenBank/DDBJ whole genome shotgun (WGS) entry which is preliminary data.</text>
</comment>
<dbReference type="Pfam" id="PF00276">
    <property type="entry name" value="Ribosomal_L23"/>
    <property type="match status" value="1"/>
</dbReference>
<keyword evidence="5 6" id="KW-0687">Ribonucleoprotein</keyword>
<comment type="similarity">
    <text evidence="1 6">Belongs to the universal ribosomal protein uL23 family.</text>
</comment>
<evidence type="ECO:0000313" key="8">
    <source>
        <dbReference type="Proteomes" id="UP000252707"/>
    </source>
</evidence>
<dbReference type="PANTHER" id="PTHR11620">
    <property type="entry name" value="60S RIBOSOMAL PROTEIN L23A"/>
    <property type="match status" value="1"/>
</dbReference>